<dbReference type="EMBL" id="JAHWGI010000121">
    <property type="protein sequence ID" value="KAK3909768.1"/>
    <property type="molecule type" value="Genomic_DNA"/>
</dbReference>
<reference evidence="2" key="2">
    <citation type="journal article" date="2023" name="BMC Genomics">
        <title>Pest status, molecular evolution, and epigenetic factors derived from the genome assembly of Frankliniella fusca, a thysanopteran phytovirus vector.</title>
        <authorList>
            <person name="Catto M.A."/>
            <person name="Labadie P.E."/>
            <person name="Jacobson A.L."/>
            <person name="Kennedy G.G."/>
            <person name="Srinivasan R."/>
            <person name="Hunt B.G."/>
        </authorList>
    </citation>
    <scope>NUCLEOTIDE SEQUENCE</scope>
    <source>
        <strain evidence="2">PL_HMW_Pooled</strain>
    </source>
</reference>
<organism evidence="2 3">
    <name type="scientific">Frankliniella fusca</name>
    <dbReference type="NCBI Taxonomy" id="407009"/>
    <lineage>
        <taxon>Eukaryota</taxon>
        <taxon>Metazoa</taxon>
        <taxon>Ecdysozoa</taxon>
        <taxon>Arthropoda</taxon>
        <taxon>Hexapoda</taxon>
        <taxon>Insecta</taxon>
        <taxon>Pterygota</taxon>
        <taxon>Neoptera</taxon>
        <taxon>Paraneoptera</taxon>
        <taxon>Thysanoptera</taxon>
        <taxon>Terebrantia</taxon>
        <taxon>Thripoidea</taxon>
        <taxon>Thripidae</taxon>
        <taxon>Frankliniella</taxon>
    </lineage>
</organism>
<dbReference type="AlphaFoldDB" id="A0AAE1L7W6"/>
<feature type="compositionally biased region" description="Basic and acidic residues" evidence="1">
    <location>
        <begin position="10"/>
        <end position="29"/>
    </location>
</feature>
<name>A0AAE1L7W6_9NEOP</name>
<keyword evidence="3" id="KW-1185">Reference proteome</keyword>
<evidence type="ECO:0000313" key="3">
    <source>
        <dbReference type="Proteomes" id="UP001219518"/>
    </source>
</evidence>
<evidence type="ECO:0000256" key="1">
    <source>
        <dbReference type="SAM" id="MobiDB-lite"/>
    </source>
</evidence>
<dbReference type="Proteomes" id="UP001219518">
    <property type="component" value="Unassembled WGS sequence"/>
</dbReference>
<feature type="compositionally biased region" description="Polar residues" evidence="1">
    <location>
        <begin position="33"/>
        <end position="46"/>
    </location>
</feature>
<comment type="caution">
    <text evidence="2">The sequence shown here is derived from an EMBL/GenBank/DDBJ whole genome shotgun (WGS) entry which is preliminary data.</text>
</comment>
<accession>A0AAE1L7W6</accession>
<sequence length="162" mass="18193">MIFIQEEGEEDKHEGENKNDTSEFRRTYEINEGASTSSADPENSMCNDVTNTNTDTDKNDKNGNSTSGSAKERFNKTNSTVTPLKKCSELTANVRYRIINIVRTNTKFGVGIRAEIADSNSPTGSSFVFLPSRHRNMSDADIEELNRQAIPKKGYIWFIREG</sequence>
<evidence type="ECO:0000313" key="2">
    <source>
        <dbReference type="EMBL" id="KAK3909768.1"/>
    </source>
</evidence>
<protein>
    <submittedName>
        <fullName evidence="2">Myoblast determination protein 1</fullName>
    </submittedName>
</protein>
<proteinExistence type="predicted"/>
<feature type="region of interest" description="Disordered" evidence="1">
    <location>
        <begin position="1"/>
        <end position="77"/>
    </location>
</feature>
<gene>
    <name evidence="2" type="ORF">KUF71_019777</name>
</gene>
<reference evidence="2" key="1">
    <citation type="submission" date="2021-07" db="EMBL/GenBank/DDBJ databases">
        <authorList>
            <person name="Catto M.A."/>
            <person name="Jacobson A."/>
            <person name="Kennedy G."/>
            <person name="Labadie P."/>
            <person name="Hunt B.G."/>
            <person name="Srinivasan R."/>
        </authorList>
    </citation>
    <scope>NUCLEOTIDE SEQUENCE</scope>
    <source>
        <strain evidence="2">PL_HMW_Pooled</strain>
        <tissue evidence="2">Head</tissue>
    </source>
</reference>